<dbReference type="OrthoDB" id="2193419at2759"/>
<organism evidence="1 2">
    <name type="scientific">Edhazardia aedis (strain USNM 41457)</name>
    <name type="common">Microsporidian parasite</name>
    <dbReference type="NCBI Taxonomy" id="1003232"/>
    <lineage>
        <taxon>Eukaryota</taxon>
        <taxon>Fungi</taxon>
        <taxon>Fungi incertae sedis</taxon>
        <taxon>Microsporidia</taxon>
        <taxon>Edhazardia</taxon>
    </lineage>
</organism>
<evidence type="ECO:0000313" key="1">
    <source>
        <dbReference type="EMBL" id="EJW01413.1"/>
    </source>
</evidence>
<name>J8ZNY9_EDHAE</name>
<dbReference type="Proteomes" id="UP000003163">
    <property type="component" value="Unassembled WGS sequence"/>
</dbReference>
<reference evidence="1 2" key="1">
    <citation type="submission" date="2011-08" db="EMBL/GenBank/DDBJ databases">
        <authorList>
            <person name="Liu Z.J."/>
            <person name="Shi F.L."/>
            <person name="Lu J.Q."/>
            <person name="Li M."/>
            <person name="Wang Z.L."/>
        </authorList>
    </citation>
    <scope>NUCLEOTIDE SEQUENCE [LARGE SCALE GENOMIC DNA]</scope>
    <source>
        <strain evidence="1 2">USNM 41457</strain>
    </source>
</reference>
<dbReference type="AlphaFoldDB" id="J8ZNY9"/>
<keyword evidence="2" id="KW-1185">Reference proteome</keyword>
<comment type="caution">
    <text evidence="1">The sequence shown here is derived from an EMBL/GenBank/DDBJ whole genome shotgun (WGS) entry which is preliminary data.</text>
</comment>
<reference evidence="2" key="2">
    <citation type="submission" date="2015-07" db="EMBL/GenBank/DDBJ databases">
        <title>Contrasting host-pathogen interactions and genome evolution in two generalist and specialist microsporidian pathogens of mosquitoes.</title>
        <authorList>
            <consortium name="The Broad Institute Genomics Platform"/>
            <consortium name="The Broad Institute Genome Sequencing Center for Infectious Disease"/>
            <person name="Cuomo C.A."/>
            <person name="Sanscrainte N.D."/>
            <person name="Goldberg J.M."/>
            <person name="Heiman D."/>
            <person name="Young S."/>
            <person name="Zeng Q."/>
            <person name="Becnel J.J."/>
            <person name="Birren B.W."/>
        </authorList>
    </citation>
    <scope>NUCLEOTIDE SEQUENCE [LARGE SCALE GENOMIC DNA]</scope>
    <source>
        <strain evidence="2">USNM 41457</strain>
    </source>
</reference>
<proteinExistence type="predicted"/>
<dbReference type="STRING" id="1003232.J8ZNY9"/>
<protein>
    <submittedName>
        <fullName evidence="1">Uncharacterized protein</fullName>
    </submittedName>
</protein>
<dbReference type="HOGENOM" id="CLU_1796450_0_0_1"/>
<dbReference type="EMBL" id="AFBI03000162">
    <property type="protein sequence ID" value="EJW01413.1"/>
    <property type="molecule type" value="Genomic_DNA"/>
</dbReference>
<dbReference type="InParanoid" id="J8ZNY9"/>
<evidence type="ECO:0000313" key="2">
    <source>
        <dbReference type="Proteomes" id="UP000003163"/>
    </source>
</evidence>
<sequence>MSIASAQIQDILSVVSSSTVESTNEIISNSGAQLYDQIITILADTANTSSIISQLTYLSPEIIQAAIANEMANVTALITEIIVNTCNGMSTIIDQSSSGKQKNEISIFEAFKAEILAAIANRVSKLLLDVNVLIKNDTNSIRIM</sequence>
<gene>
    <name evidence="1" type="ORF">EDEG_03967</name>
</gene>
<dbReference type="VEuPathDB" id="MicrosporidiaDB:EDEG_03967"/>
<accession>J8ZNY9</accession>